<dbReference type="AlphaFoldDB" id="A0AAE3D3Z8"/>
<organism evidence="9 10">
    <name type="scientific">Flavimaribacter sediminis</name>
    <dbReference type="NCBI Taxonomy" id="2865987"/>
    <lineage>
        <taxon>Bacteria</taxon>
        <taxon>Pseudomonadati</taxon>
        <taxon>Pseudomonadota</taxon>
        <taxon>Alphaproteobacteria</taxon>
        <taxon>Hyphomicrobiales</taxon>
        <taxon>Rhizobiaceae</taxon>
        <taxon>Flavimaribacter</taxon>
    </lineage>
</organism>
<dbReference type="PANTHER" id="PTHR43705:SF1">
    <property type="entry name" value="HYDROXYACYLGLUTATHIONE HYDROLASE GLOB"/>
    <property type="match status" value="1"/>
</dbReference>
<evidence type="ECO:0000313" key="10">
    <source>
        <dbReference type="Proteomes" id="UP001196509"/>
    </source>
</evidence>
<dbReference type="InterPro" id="IPR036866">
    <property type="entry name" value="RibonucZ/Hydroxyglut_hydro"/>
</dbReference>
<dbReference type="SUPFAM" id="SSF56281">
    <property type="entry name" value="Metallo-hydrolase/oxidoreductase"/>
    <property type="match status" value="1"/>
</dbReference>
<evidence type="ECO:0000313" key="9">
    <source>
        <dbReference type="EMBL" id="MBW8640597.1"/>
    </source>
</evidence>
<dbReference type="InterPro" id="IPR032282">
    <property type="entry name" value="HAGH_C"/>
</dbReference>
<dbReference type="InterPro" id="IPR001279">
    <property type="entry name" value="Metallo-B-lactamas"/>
</dbReference>
<dbReference type="Gene3D" id="3.60.15.10">
    <property type="entry name" value="Ribonuclease Z/Hydroxyacylglutathione hydrolase-like"/>
    <property type="match status" value="1"/>
</dbReference>
<comment type="catalytic activity">
    <reaction evidence="1 7">
        <text>an S-(2-hydroxyacyl)glutathione + H2O = a 2-hydroxy carboxylate + glutathione + H(+)</text>
        <dbReference type="Rhea" id="RHEA:21864"/>
        <dbReference type="ChEBI" id="CHEBI:15377"/>
        <dbReference type="ChEBI" id="CHEBI:15378"/>
        <dbReference type="ChEBI" id="CHEBI:57925"/>
        <dbReference type="ChEBI" id="CHEBI:58896"/>
        <dbReference type="ChEBI" id="CHEBI:71261"/>
        <dbReference type="EC" id="3.1.2.6"/>
    </reaction>
</comment>
<accession>A0AAE3D3Z8</accession>
<evidence type="ECO:0000256" key="6">
    <source>
        <dbReference type="ARBA" id="ARBA00022833"/>
    </source>
</evidence>
<sequence length="256" mass="28174">MPQLQIEQFICRSDNFCVLIHDSETGDTASIDAPQKGPILEALERTGWRLTHILTTHHHQDHVDANKALKKEFGVTIIGPAGEADKIPGIDKPVSEGDTFSFGSFEVQVLETPGHTLGHVSYYFPTAKTVFAADTLFALGCGRIFEGTAPQMHNSLQKLAALPDDTQVYCGHEYTLANARFAMSVDPDNEELSARAREIEALRAEDKPTLPTTIGLEKRTNPFLRASDPGIRKVLGMANADDVAVFAEIRKRKDNF</sequence>
<comment type="function">
    <text evidence="7">Thiolesterase that catalyzes the hydrolysis of S-D-lactoyl-glutathione to form glutathione and D-lactic acid.</text>
</comment>
<dbReference type="SMART" id="SM00849">
    <property type="entry name" value="Lactamase_B"/>
    <property type="match status" value="1"/>
</dbReference>
<dbReference type="Pfam" id="PF16123">
    <property type="entry name" value="HAGH_C"/>
    <property type="match status" value="1"/>
</dbReference>
<comment type="subunit">
    <text evidence="7">Monomer.</text>
</comment>
<dbReference type="InterPro" id="IPR035680">
    <property type="entry name" value="Clx_II_MBL"/>
</dbReference>
<dbReference type="PIRSF" id="PIRSF005457">
    <property type="entry name" value="Glx"/>
    <property type="match status" value="1"/>
</dbReference>
<protein>
    <recommendedName>
        <fullName evidence="7">Hydroxyacylglutathione hydrolase</fullName>
        <ecNumber evidence="7">3.1.2.6</ecNumber>
    </recommendedName>
    <alternativeName>
        <fullName evidence="7">Glyoxalase II</fullName>
        <shortName evidence="7">Glx II</shortName>
    </alternativeName>
</protein>
<evidence type="ECO:0000256" key="7">
    <source>
        <dbReference type="HAMAP-Rule" id="MF_01374"/>
    </source>
</evidence>
<feature type="binding site" evidence="7">
    <location>
        <position position="134"/>
    </location>
    <ligand>
        <name>Zn(2+)</name>
        <dbReference type="ChEBI" id="CHEBI:29105"/>
        <label>2</label>
    </ligand>
</feature>
<dbReference type="RefSeq" id="WP_220231329.1">
    <property type="nucleotide sequence ID" value="NZ_JAICBX010000007.1"/>
</dbReference>
<feature type="binding site" evidence="7">
    <location>
        <position position="57"/>
    </location>
    <ligand>
        <name>Zn(2+)</name>
        <dbReference type="ChEBI" id="CHEBI:29105"/>
        <label>1</label>
    </ligand>
</feature>
<evidence type="ECO:0000256" key="5">
    <source>
        <dbReference type="ARBA" id="ARBA00022801"/>
    </source>
</evidence>
<dbReference type="GO" id="GO:0004416">
    <property type="term" value="F:hydroxyacylglutathione hydrolase activity"/>
    <property type="evidence" value="ECO:0007669"/>
    <property type="project" value="UniProtKB-UniRule"/>
</dbReference>
<comment type="pathway">
    <text evidence="2 7">Secondary metabolite metabolism; methylglyoxal degradation; (R)-lactate from methylglyoxal: step 2/2.</text>
</comment>
<evidence type="ECO:0000256" key="2">
    <source>
        <dbReference type="ARBA" id="ARBA00004963"/>
    </source>
</evidence>
<keyword evidence="5 7" id="KW-0378">Hydrolase</keyword>
<dbReference type="InterPro" id="IPR017782">
    <property type="entry name" value="Hydroxyacylglutathione_Hdrlase"/>
</dbReference>
<dbReference type="GO" id="GO:0046872">
    <property type="term" value="F:metal ion binding"/>
    <property type="evidence" value="ECO:0007669"/>
    <property type="project" value="UniProtKB-KW"/>
</dbReference>
<dbReference type="PANTHER" id="PTHR43705">
    <property type="entry name" value="HYDROXYACYLGLUTATHIONE HYDROLASE"/>
    <property type="match status" value="1"/>
</dbReference>
<dbReference type="NCBIfam" id="TIGR03413">
    <property type="entry name" value="GSH_gloB"/>
    <property type="match status" value="1"/>
</dbReference>
<keyword evidence="4 7" id="KW-0479">Metal-binding</keyword>
<keyword evidence="6 7" id="KW-0862">Zinc</keyword>
<feature type="binding site" evidence="7">
    <location>
        <position position="134"/>
    </location>
    <ligand>
        <name>Zn(2+)</name>
        <dbReference type="ChEBI" id="CHEBI:29105"/>
        <label>1</label>
    </ligand>
</feature>
<dbReference type="EC" id="3.1.2.6" evidence="7"/>
<evidence type="ECO:0000259" key="8">
    <source>
        <dbReference type="SMART" id="SM00849"/>
    </source>
</evidence>
<comment type="caution">
    <text evidence="9">The sequence shown here is derived from an EMBL/GenBank/DDBJ whole genome shotgun (WGS) entry which is preliminary data.</text>
</comment>
<dbReference type="CDD" id="cd07723">
    <property type="entry name" value="hydroxyacylglutathione_hydrolase_MBL-fold"/>
    <property type="match status" value="1"/>
</dbReference>
<comment type="cofactor">
    <cofactor evidence="7">
        <name>Zn(2+)</name>
        <dbReference type="ChEBI" id="CHEBI:29105"/>
    </cofactor>
    <text evidence="7">Binds 2 Zn(2+) ions per subunit.</text>
</comment>
<dbReference type="InterPro" id="IPR050110">
    <property type="entry name" value="Glyoxalase_II_hydrolase"/>
</dbReference>
<feature type="binding site" evidence="7">
    <location>
        <position position="62"/>
    </location>
    <ligand>
        <name>Zn(2+)</name>
        <dbReference type="ChEBI" id="CHEBI:29105"/>
        <label>2</label>
    </ligand>
</feature>
<name>A0AAE3D3Z8_9HYPH</name>
<feature type="binding site" evidence="7">
    <location>
        <position position="115"/>
    </location>
    <ligand>
        <name>Zn(2+)</name>
        <dbReference type="ChEBI" id="CHEBI:29105"/>
        <label>1</label>
    </ligand>
</feature>
<feature type="domain" description="Metallo-beta-lactamase" evidence="8">
    <location>
        <begin position="14"/>
        <end position="172"/>
    </location>
</feature>
<evidence type="ECO:0000256" key="1">
    <source>
        <dbReference type="ARBA" id="ARBA00001623"/>
    </source>
</evidence>
<proteinExistence type="inferred from homology"/>
<dbReference type="HAMAP" id="MF_01374">
    <property type="entry name" value="Glyoxalase_2"/>
    <property type="match status" value="1"/>
</dbReference>
<feature type="binding site" evidence="7">
    <location>
        <position position="59"/>
    </location>
    <ligand>
        <name>Zn(2+)</name>
        <dbReference type="ChEBI" id="CHEBI:29105"/>
        <label>1</label>
    </ligand>
</feature>
<gene>
    <name evidence="7 9" type="primary">gloB</name>
    <name evidence="9" type="ORF">K1W69_25615</name>
</gene>
<evidence type="ECO:0000256" key="4">
    <source>
        <dbReference type="ARBA" id="ARBA00022723"/>
    </source>
</evidence>
<dbReference type="Proteomes" id="UP001196509">
    <property type="component" value="Unassembled WGS sequence"/>
</dbReference>
<evidence type="ECO:0000256" key="3">
    <source>
        <dbReference type="ARBA" id="ARBA00006759"/>
    </source>
</evidence>
<dbReference type="Pfam" id="PF00753">
    <property type="entry name" value="Lactamase_B"/>
    <property type="match status" value="1"/>
</dbReference>
<comment type="similarity">
    <text evidence="3 7">Belongs to the metallo-beta-lactamase superfamily. Glyoxalase II family.</text>
</comment>
<dbReference type="GO" id="GO:0019243">
    <property type="term" value="P:methylglyoxal catabolic process to D-lactate via S-lactoyl-glutathione"/>
    <property type="evidence" value="ECO:0007669"/>
    <property type="project" value="UniProtKB-UniRule"/>
</dbReference>
<reference evidence="9" key="1">
    <citation type="submission" date="2021-08" db="EMBL/GenBank/DDBJ databases">
        <title>Hoeflea bacterium WL0058 sp. nov., isolated from the sediment.</title>
        <authorList>
            <person name="Wang L."/>
            <person name="Zhang D."/>
        </authorList>
    </citation>
    <scope>NUCLEOTIDE SEQUENCE</scope>
    <source>
        <strain evidence="9">WL0058</strain>
    </source>
</reference>
<feature type="binding site" evidence="7">
    <location>
        <position position="172"/>
    </location>
    <ligand>
        <name>Zn(2+)</name>
        <dbReference type="ChEBI" id="CHEBI:29105"/>
        <label>2</label>
    </ligand>
</feature>
<feature type="binding site" evidence="7">
    <location>
        <position position="61"/>
    </location>
    <ligand>
        <name>Zn(2+)</name>
        <dbReference type="ChEBI" id="CHEBI:29105"/>
        <label>2</label>
    </ligand>
</feature>
<keyword evidence="10" id="KW-1185">Reference proteome</keyword>
<dbReference type="EMBL" id="JAICBX010000007">
    <property type="protein sequence ID" value="MBW8640597.1"/>
    <property type="molecule type" value="Genomic_DNA"/>
</dbReference>